<dbReference type="WBParaSite" id="nRc.2.0.1.t33272-RA">
    <property type="protein sequence ID" value="nRc.2.0.1.t33272-RA"/>
    <property type="gene ID" value="nRc.2.0.1.g33272"/>
</dbReference>
<evidence type="ECO:0000313" key="1">
    <source>
        <dbReference type="Proteomes" id="UP000887565"/>
    </source>
</evidence>
<accession>A0A915K5X8</accession>
<reference evidence="2" key="1">
    <citation type="submission" date="2022-11" db="UniProtKB">
        <authorList>
            <consortium name="WormBaseParasite"/>
        </authorList>
    </citation>
    <scope>IDENTIFICATION</scope>
</reference>
<proteinExistence type="predicted"/>
<name>A0A915K5X8_ROMCU</name>
<dbReference type="Proteomes" id="UP000887565">
    <property type="component" value="Unplaced"/>
</dbReference>
<evidence type="ECO:0000313" key="2">
    <source>
        <dbReference type="WBParaSite" id="nRc.2.0.1.t33272-RA"/>
    </source>
</evidence>
<keyword evidence="1" id="KW-1185">Reference proteome</keyword>
<organism evidence="1 2">
    <name type="scientific">Romanomermis culicivorax</name>
    <name type="common">Nematode worm</name>
    <dbReference type="NCBI Taxonomy" id="13658"/>
    <lineage>
        <taxon>Eukaryota</taxon>
        <taxon>Metazoa</taxon>
        <taxon>Ecdysozoa</taxon>
        <taxon>Nematoda</taxon>
        <taxon>Enoplea</taxon>
        <taxon>Dorylaimia</taxon>
        <taxon>Mermithida</taxon>
        <taxon>Mermithoidea</taxon>
        <taxon>Mermithidae</taxon>
        <taxon>Romanomermis</taxon>
    </lineage>
</organism>
<protein>
    <submittedName>
        <fullName evidence="2">Uncharacterized protein</fullName>
    </submittedName>
</protein>
<sequence length="290" mass="33972">ITEFERWLETVYARPLNVLCDPQYVESGELKSALSAHSKPNFRGHADDWKCLEDIHGCDYYSSDAQKTHSTVLAPSILVDVQIKLENIGRSTKKLYFPQANDRIAQAGKPDEQVLTYSILDAYYPILMFLTYGRYGFVDTIYDNIQIFPHDFLLLEFIHIATQNLYDNANVDREGDEKGAFSVIDPTLSKSMLHPIMREEILALNRIIFYDYKVPNMRYRLYNHYRNCDYCFGGEKDPLCDEHSEPIRDIRAYQFSLFRRRNAIDRQLRTIQDYLETHPEDPNYVPPSKK</sequence>
<dbReference type="AlphaFoldDB" id="A0A915K5X8"/>